<gene>
    <name evidence="2" type="ORF">VC82_2737</name>
</gene>
<organism evidence="2 3">
    <name type="scientific">Flagellimonas lutaonensis</name>
    <dbReference type="NCBI Taxonomy" id="516051"/>
    <lineage>
        <taxon>Bacteria</taxon>
        <taxon>Pseudomonadati</taxon>
        <taxon>Bacteroidota</taxon>
        <taxon>Flavobacteriia</taxon>
        <taxon>Flavobacteriales</taxon>
        <taxon>Flavobacteriaceae</taxon>
        <taxon>Flagellimonas</taxon>
    </lineage>
</organism>
<proteinExistence type="predicted"/>
<evidence type="ECO:0000313" key="2">
    <source>
        <dbReference type="EMBL" id="AKA36294.1"/>
    </source>
</evidence>
<evidence type="ECO:0000313" key="3">
    <source>
        <dbReference type="Proteomes" id="UP000032726"/>
    </source>
</evidence>
<dbReference type="PANTHER" id="PTHR11373:SF4">
    <property type="entry name" value="DEOXYNUCLEOSIDE TRIPHOSPHATE TRIPHOSPHOHYDROLASE SAMHD1"/>
    <property type="match status" value="1"/>
</dbReference>
<evidence type="ECO:0000259" key="1">
    <source>
        <dbReference type="SMART" id="SM00471"/>
    </source>
</evidence>
<dbReference type="Proteomes" id="UP000032726">
    <property type="component" value="Chromosome"/>
</dbReference>
<dbReference type="HOGENOM" id="CLU_026821_0_0_10"/>
<dbReference type="OrthoDB" id="9803619at2"/>
<dbReference type="PATRIC" id="fig|516051.4.peg.2806"/>
<dbReference type="GO" id="GO:0006203">
    <property type="term" value="P:dGTP catabolic process"/>
    <property type="evidence" value="ECO:0007669"/>
    <property type="project" value="TreeGrafter"/>
</dbReference>
<dbReference type="InterPro" id="IPR003607">
    <property type="entry name" value="HD/PDEase_dom"/>
</dbReference>
<feature type="domain" description="HD/PDEase" evidence="1">
    <location>
        <begin position="53"/>
        <end position="178"/>
    </location>
</feature>
<dbReference type="STRING" id="516051.VC82_2737"/>
<dbReference type="KEGG" id="mlt:VC82_2737"/>
<dbReference type="PANTHER" id="PTHR11373">
    <property type="entry name" value="DEOXYNUCLEOSIDE TRIPHOSPHATE TRIPHOSPHOHYDROLASE"/>
    <property type="match status" value="1"/>
</dbReference>
<dbReference type="Gene3D" id="1.10.3210.10">
    <property type="entry name" value="Hypothetical protein af1432"/>
    <property type="match status" value="1"/>
</dbReference>
<name>A0A0D5YWM1_9FLAO</name>
<dbReference type="SMART" id="SM00471">
    <property type="entry name" value="HDc"/>
    <property type="match status" value="1"/>
</dbReference>
<protein>
    <submittedName>
        <fullName evidence="2">Phosphohydrolase</fullName>
    </submittedName>
</protein>
<keyword evidence="3" id="KW-1185">Reference proteome</keyword>
<dbReference type="InterPro" id="IPR006674">
    <property type="entry name" value="HD_domain"/>
</dbReference>
<dbReference type="EMBL" id="CP011071">
    <property type="protein sequence ID" value="AKA36294.1"/>
    <property type="molecule type" value="Genomic_DNA"/>
</dbReference>
<dbReference type="InterPro" id="IPR045509">
    <property type="entry name" value="HD_assoc_2"/>
</dbReference>
<dbReference type="CDD" id="cd00077">
    <property type="entry name" value="HDc"/>
    <property type="match status" value="1"/>
</dbReference>
<dbReference type="InterPro" id="IPR050135">
    <property type="entry name" value="dGTPase-like"/>
</dbReference>
<accession>A0A0D5YWM1</accession>
<dbReference type="Pfam" id="PF01966">
    <property type="entry name" value="HD"/>
    <property type="match status" value="1"/>
</dbReference>
<dbReference type="AlphaFoldDB" id="A0A0D5YWM1"/>
<dbReference type="Pfam" id="PF19276">
    <property type="entry name" value="HD_assoc_2"/>
    <property type="match status" value="1"/>
</dbReference>
<dbReference type="RefSeq" id="WP_045802852.1">
    <property type="nucleotide sequence ID" value="NZ_CP011071.1"/>
</dbReference>
<keyword evidence="2" id="KW-0378">Hydrolase</keyword>
<dbReference type="GO" id="GO:0008832">
    <property type="term" value="F:dGTPase activity"/>
    <property type="evidence" value="ECO:0007669"/>
    <property type="project" value="TreeGrafter"/>
</dbReference>
<sequence>MSQTNKLNIFNDPIYGFIGTQNELIFSLVEHPYFQRLRRISQMGMSYLVFPGAHHTRFHHALGSMYLMQRAIEVLRLKGVAISDDEENGLLCAILLHDIGHGPFSHALENSLVHGIAHEQLSLRFMGHLNKEHDGGLDIALQIFQGTYPRKFMNQLVSSQLDMDRMDYLKRDSFYTGVTEGNINSERLITMLNVVDEGLVVEEKGIYAVEKFLMARRFMYWQVYLHKTSLMAELLLVKILKRARHLVEKGVQLEASEPLKFFLYETIALKDFDDTVLDTFAKLDDIDVLSAIKKWQDSDDFVLSKMCKMLLDRRLLKIKLKNKPVAQKKMDKKLEWVKYNYSLSAEEASYFVFAGMVKNQAYDSEYQKINILEKSGKVTDLTKASDHINPSSFSLTTTKYYLCFPKESV</sequence>
<dbReference type="SUPFAM" id="SSF109604">
    <property type="entry name" value="HD-domain/PDEase-like"/>
    <property type="match status" value="1"/>
</dbReference>
<reference evidence="2 3" key="1">
    <citation type="submission" date="2015-03" db="EMBL/GenBank/DDBJ databases">
        <title>Complete genome sequence of Muricauda lutaonensis CC-HSB-11T, isolated from a coastal hot spring.</title>
        <authorList>
            <person name="Kim K.M."/>
        </authorList>
    </citation>
    <scope>NUCLEOTIDE SEQUENCE [LARGE SCALE GENOMIC DNA]</scope>
    <source>
        <strain evidence="2 3">CC-HSB-11</strain>
    </source>
</reference>